<dbReference type="RefSeq" id="WP_058505338.1">
    <property type="nucleotide sequence ID" value="NZ_CAAAIF010000005.1"/>
</dbReference>
<dbReference type="PATRIC" id="fig|45070.6.peg.2463"/>
<evidence type="ECO:0000313" key="2">
    <source>
        <dbReference type="Proteomes" id="UP000054725"/>
    </source>
</evidence>
<proteinExistence type="predicted"/>
<accession>A0A0W0WMN7</accession>
<dbReference type="AlphaFoldDB" id="A0A0W0WMN7"/>
<dbReference type="STRING" id="45070.Lnau_2336"/>
<gene>
    <name evidence="1" type="ORF">Lnau_2336</name>
</gene>
<name>A0A0W0WMN7_9GAMM</name>
<dbReference type="EMBL" id="LNYO01000023">
    <property type="protein sequence ID" value="KTD33585.1"/>
    <property type="molecule type" value="Genomic_DNA"/>
</dbReference>
<protein>
    <submittedName>
        <fullName evidence="1">Uncharacterized protein</fullName>
    </submittedName>
</protein>
<dbReference type="OrthoDB" id="5638640at2"/>
<dbReference type="Proteomes" id="UP000054725">
    <property type="component" value="Unassembled WGS sequence"/>
</dbReference>
<comment type="caution">
    <text evidence="1">The sequence shown here is derived from an EMBL/GenBank/DDBJ whole genome shotgun (WGS) entry which is preliminary data.</text>
</comment>
<organism evidence="1 2">
    <name type="scientific">Legionella nautarum</name>
    <dbReference type="NCBI Taxonomy" id="45070"/>
    <lineage>
        <taxon>Bacteria</taxon>
        <taxon>Pseudomonadati</taxon>
        <taxon>Pseudomonadota</taxon>
        <taxon>Gammaproteobacteria</taxon>
        <taxon>Legionellales</taxon>
        <taxon>Legionellaceae</taxon>
        <taxon>Legionella</taxon>
    </lineage>
</organism>
<reference evidence="1 2" key="1">
    <citation type="submission" date="2015-11" db="EMBL/GenBank/DDBJ databases">
        <title>Genomic analysis of 38 Legionella species identifies large and diverse effector repertoires.</title>
        <authorList>
            <person name="Burstein D."/>
            <person name="Amaro F."/>
            <person name="Zusman T."/>
            <person name="Lifshitz Z."/>
            <person name="Cohen O."/>
            <person name="Gilbert J.A."/>
            <person name="Pupko T."/>
            <person name="Shuman H.A."/>
            <person name="Segal G."/>
        </authorList>
    </citation>
    <scope>NUCLEOTIDE SEQUENCE [LARGE SCALE GENOMIC DNA]</scope>
    <source>
        <strain evidence="1 2">ATCC 49506</strain>
    </source>
</reference>
<evidence type="ECO:0000313" key="1">
    <source>
        <dbReference type="EMBL" id="KTD33585.1"/>
    </source>
</evidence>
<keyword evidence="2" id="KW-1185">Reference proteome</keyword>
<sequence length="165" mass="19002">MINLDFLIPAFDINRQGLVFYLMLDAQPTSHFRVNSSGSIAKSLERNFVRVIKIMSSLKRDWSCLETYEYNLRSLKENYNVQDARSADLSLSIAALNIVRNHNQQSTIDSFIGTGSLRVDGSFNETFLEEVKELAVFQENPFQRNFITAKRCNHLFDLEDLLNGR</sequence>